<keyword evidence="6" id="KW-0175">Coiled coil</keyword>
<dbReference type="Pfam" id="PF05743">
    <property type="entry name" value="UEV"/>
    <property type="match status" value="1"/>
</dbReference>
<proteinExistence type="inferred from homology"/>
<feature type="region of interest" description="Disordered" evidence="8">
    <location>
        <begin position="174"/>
        <end position="214"/>
    </location>
</feature>
<dbReference type="InterPro" id="IPR037202">
    <property type="entry name" value="ESCRT_assembly_dom"/>
</dbReference>
<evidence type="ECO:0000256" key="2">
    <source>
        <dbReference type="ARBA" id="ARBA00009594"/>
    </source>
</evidence>
<keyword evidence="3 7" id="KW-0813">Transport</keyword>
<comment type="similarity">
    <text evidence="2">Belongs to the ubiquitin-conjugating enzyme family. UEV subfamily.</text>
</comment>
<dbReference type="Gene3D" id="6.10.140.820">
    <property type="match status" value="1"/>
</dbReference>
<sequence>MANTLQYLLSRNLSGVYRDPQRLIRDVETLQKTSLGRNLNPTTEPLTSNDGSVTPSVLVLNGTLPMVYRNVTYNIPIDLFLPPQYPQRAPIVYVRPVSSMAIKENHRHVGRDGMVYMPYLHEWGAQTHDLRELCVWMSSLFGSEPPCYARPAGAPRDSAASNVAATYGSRPPAYAQATQSTTNTYSPYVAASNSSNNRSREAEEQERRKQQQIEKEVAEANLAAKIAREESLKEAKLKAEQSRLQKDHEEKLSSMRVMATSKVEYELQVVFRDAKDDLRVTLKNQKLLDYGKEEIQQLLKEGEERKEELMALNDEMDGAVKKLEGWLVAAESQQQQEGENGNNDSSSQSSKVDQIALPVDTHSSQMLQLAAENAAIDDCFYFLDQSLAQKNIPLKVFLEEVRKLSKRQFTVKAHLIKIRDAKASNPFGE</sequence>
<evidence type="ECO:0000256" key="6">
    <source>
        <dbReference type="ARBA" id="ARBA00023054"/>
    </source>
</evidence>
<dbReference type="InterPro" id="IPR008883">
    <property type="entry name" value="UEV_N"/>
</dbReference>
<name>A0AAD8XW01_9STRA</name>
<feature type="domain" description="UEV" evidence="10">
    <location>
        <begin position="4"/>
        <end position="151"/>
    </location>
</feature>
<evidence type="ECO:0000256" key="7">
    <source>
        <dbReference type="PROSITE-ProRule" id="PRU00644"/>
    </source>
</evidence>
<evidence type="ECO:0000256" key="4">
    <source>
        <dbReference type="ARBA" id="ARBA00022753"/>
    </source>
</evidence>
<gene>
    <name evidence="11" type="ORF">QTG54_014773</name>
</gene>
<dbReference type="InterPro" id="IPR052070">
    <property type="entry name" value="ESCRT-I_UEV_domain"/>
</dbReference>
<feature type="compositionally biased region" description="Low complexity" evidence="8">
    <location>
        <begin position="333"/>
        <end position="343"/>
    </location>
</feature>
<dbReference type="Pfam" id="PF09454">
    <property type="entry name" value="Vps23_core"/>
    <property type="match status" value="1"/>
</dbReference>
<evidence type="ECO:0000313" key="11">
    <source>
        <dbReference type="EMBL" id="KAK1734525.1"/>
    </source>
</evidence>
<evidence type="ECO:0000259" key="10">
    <source>
        <dbReference type="PROSITE" id="PS51322"/>
    </source>
</evidence>
<dbReference type="GO" id="GO:0008333">
    <property type="term" value="P:endosome to lysosome transport"/>
    <property type="evidence" value="ECO:0007669"/>
    <property type="project" value="TreeGrafter"/>
</dbReference>
<evidence type="ECO:0000256" key="1">
    <source>
        <dbReference type="ARBA" id="ARBA00004177"/>
    </source>
</evidence>
<dbReference type="PROSITE" id="PS51312">
    <property type="entry name" value="SB"/>
    <property type="match status" value="1"/>
</dbReference>
<dbReference type="InterPro" id="IPR016135">
    <property type="entry name" value="UBQ-conjugating_enzyme/RWD"/>
</dbReference>
<dbReference type="PANTHER" id="PTHR23306:SF3">
    <property type="entry name" value="TUMOR SUPPRESSOR PROTEIN 101"/>
    <property type="match status" value="1"/>
</dbReference>
<feature type="compositionally biased region" description="Basic and acidic residues" evidence="8">
    <location>
        <begin position="198"/>
        <end position="214"/>
    </location>
</feature>
<evidence type="ECO:0000259" key="9">
    <source>
        <dbReference type="PROSITE" id="PS51312"/>
    </source>
</evidence>
<keyword evidence="12" id="KW-1185">Reference proteome</keyword>
<feature type="region of interest" description="Disordered" evidence="8">
    <location>
        <begin position="331"/>
        <end position="352"/>
    </location>
</feature>
<dbReference type="PROSITE" id="PS51322">
    <property type="entry name" value="UEV"/>
    <property type="match status" value="1"/>
</dbReference>
<comment type="caution">
    <text evidence="11">The sequence shown here is derived from an EMBL/GenBank/DDBJ whole genome shotgun (WGS) entry which is preliminary data.</text>
</comment>
<evidence type="ECO:0000256" key="3">
    <source>
        <dbReference type="ARBA" id="ARBA00022448"/>
    </source>
</evidence>
<reference evidence="11" key="1">
    <citation type="submission" date="2023-06" db="EMBL/GenBank/DDBJ databases">
        <title>Survivors Of The Sea: Transcriptome response of Skeletonema marinoi to long-term dormancy.</title>
        <authorList>
            <person name="Pinder M.I.M."/>
            <person name="Kourtchenko O."/>
            <person name="Robertson E.K."/>
            <person name="Larsson T."/>
            <person name="Maumus F."/>
            <person name="Osuna-Cruz C.M."/>
            <person name="Vancaester E."/>
            <person name="Stenow R."/>
            <person name="Vandepoele K."/>
            <person name="Ploug H."/>
            <person name="Bruchert V."/>
            <person name="Godhe A."/>
            <person name="Topel M."/>
        </authorList>
    </citation>
    <scope>NUCLEOTIDE SEQUENCE</scope>
    <source>
        <strain evidence="11">R05AC</strain>
    </source>
</reference>
<protein>
    <submittedName>
        <fullName evidence="11">Tumor susceptibility protein 101-like protein</fullName>
    </submittedName>
</protein>
<dbReference type="AlphaFoldDB" id="A0AAD8XW01"/>
<evidence type="ECO:0000313" key="12">
    <source>
        <dbReference type="Proteomes" id="UP001224775"/>
    </source>
</evidence>
<comment type="subcellular location">
    <subcellularLocation>
        <location evidence="1">Endosome</location>
    </subcellularLocation>
</comment>
<accession>A0AAD8XW01</accession>
<dbReference type="CDD" id="cd11685">
    <property type="entry name" value="UEV_TSG101-like"/>
    <property type="match status" value="1"/>
</dbReference>
<dbReference type="GO" id="GO:0043130">
    <property type="term" value="F:ubiquitin binding"/>
    <property type="evidence" value="ECO:0007669"/>
    <property type="project" value="TreeGrafter"/>
</dbReference>
<feature type="domain" description="SB" evidence="9">
    <location>
        <begin position="360"/>
        <end position="428"/>
    </location>
</feature>
<evidence type="ECO:0000256" key="5">
    <source>
        <dbReference type="ARBA" id="ARBA00022927"/>
    </source>
</evidence>
<feature type="compositionally biased region" description="Polar residues" evidence="8">
    <location>
        <begin position="176"/>
        <end position="186"/>
    </location>
</feature>
<organism evidence="11 12">
    <name type="scientific">Skeletonema marinoi</name>
    <dbReference type="NCBI Taxonomy" id="267567"/>
    <lineage>
        <taxon>Eukaryota</taxon>
        <taxon>Sar</taxon>
        <taxon>Stramenopiles</taxon>
        <taxon>Ochrophyta</taxon>
        <taxon>Bacillariophyta</taxon>
        <taxon>Coscinodiscophyceae</taxon>
        <taxon>Thalassiosirophycidae</taxon>
        <taxon>Thalassiosirales</taxon>
        <taxon>Skeletonemataceae</taxon>
        <taxon>Skeletonema</taxon>
        <taxon>Skeletonema marinoi-dohrnii complex</taxon>
    </lineage>
</organism>
<dbReference type="SMART" id="SM00212">
    <property type="entry name" value="UBCc"/>
    <property type="match status" value="1"/>
</dbReference>
<dbReference type="InterPro" id="IPR017916">
    <property type="entry name" value="SB_dom"/>
</dbReference>
<dbReference type="EMBL" id="JATAAI010000038">
    <property type="protein sequence ID" value="KAK1734525.1"/>
    <property type="molecule type" value="Genomic_DNA"/>
</dbReference>
<dbReference type="SUPFAM" id="SSF140111">
    <property type="entry name" value="Endosomal sorting complex assembly domain"/>
    <property type="match status" value="1"/>
</dbReference>
<dbReference type="GO" id="GO:0000813">
    <property type="term" value="C:ESCRT I complex"/>
    <property type="evidence" value="ECO:0007669"/>
    <property type="project" value="TreeGrafter"/>
</dbReference>
<dbReference type="PANTHER" id="PTHR23306">
    <property type="entry name" value="TUMOR SUSCEPTIBILITY GENE 101 PROTEIN-RELATED"/>
    <property type="match status" value="1"/>
</dbReference>
<keyword evidence="4" id="KW-0967">Endosome</keyword>
<dbReference type="Proteomes" id="UP001224775">
    <property type="component" value="Unassembled WGS sequence"/>
</dbReference>
<dbReference type="Gene3D" id="3.10.110.10">
    <property type="entry name" value="Ubiquitin Conjugating Enzyme"/>
    <property type="match status" value="1"/>
</dbReference>
<keyword evidence="5 7" id="KW-0653">Protein transport</keyword>
<dbReference type="SUPFAM" id="SSF54495">
    <property type="entry name" value="UBC-like"/>
    <property type="match status" value="1"/>
</dbReference>
<evidence type="ECO:0000256" key="8">
    <source>
        <dbReference type="SAM" id="MobiDB-lite"/>
    </source>
</evidence>
<dbReference type="GO" id="GO:0015031">
    <property type="term" value="P:protein transport"/>
    <property type="evidence" value="ECO:0007669"/>
    <property type="project" value="UniProtKB-UniRule"/>
</dbReference>